<dbReference type="AlphaFoldDB" id="A0A4R0RAQ0"/>
<proteinExistence type="predicted"/>
<keyword evidence="2" id="KW-1185">Reference proteome</keyword>
<dbReference type="EMBL" id="RWJN01000375">
    <property type="protein sequence ID" value="TCD62405.1"/>
    <property type="molecule type" value="Genomic_DNA"/>
</dbReference>
<accession>A0A4R0RAQ0</accession>
<evidence type="ECO:0008006" key="3">
    <source>
        <dbReference type="Google" id="ProtNLM"/>
    </source>
</evidence>
<dbReference type="Proteomes" id="UP000292702">
    <property type="component" value="Unassembled WGS sequence"/>
</dbReference>
<name>A0A4R0RAQ0_9APHY</name>
<evidence type="ECO:0000313" key="1">
    <source>
        <dbReference type="EMBL" id="TCD62405.1"/>
    </source>
</evidence>
<comment type="caution">
    <text evidence="1">The sequence shown here is derived from an EMBL/GenBank/DDBJ whole genome shotgun (WGS) entry which is preliminary data.</text>
</comment>
<evidence type="ECO:0000313" key="2">
    <source>
        <dbReference type="Proteomes" id="UP000292702"/>
    </source>
</evidence>
<dbReference type="SUPFAM" id="SSF81383">
    <property type="entry name" value="F-box domain"/>
    <property type="match status" value="1"/>
</dbReference>
<sequence length="571" mass="64299">MSSSSSSLLAPDVYLEILKHLPASRNDDSAVKTLVSCLQANSRVRSAALYGPLWKPHYLARYTHRIEENEKSRLERTRGNWRLMFFERRALDRKALLLADEIRLLAGNSELRRDKAKEFTTSLSFDVWDALRLEACLPHGWDWLEVETEDELLTGSNPPTATRGHLDSSEVLPRKFWAEAILGIIVRFNCIDIWSRLFSRSQPDMSSTLFVRGLTSLSSGYNVSEQEVQLQSRDIYHYFVPQLESYRPPGSPGFNVLRNCLTFMDSFPHIFLQPNSSSRLAPTSLIFVFIIIARFMGIEATPVIVASRYHVILWSSDTSKPSYLVDVLSPDEDPVPIAIAQEQLPRGPIVDAPAALLITTVFGNFATDERVRIENIPQHEARDAALYVMSMCSTMTVVDAQGAIDIFAAAPEFCPLDLDAVQLDGVPPVLDSPQREITGQEVAHFVGMFFRDEVASAEGCVLGWVFAGDANRELNGQGVDLLPFKPDKIVFRVLVRDNPQLRYVGEHIVPICPTPQLIRALYKEYASFGRFFTGVDLNSERKKGRLLLSKELQVHYPDDDDFGAKWVSSEE</sequence>
<protein>
    <recommendedName>
        <fullName evidence="3">Hemimethylated DNA-binding domain-containing protein</fullName>
    </recommendedName>
</protein>
<dbReference type="InterPro" id="IPR036047">
    <property type="entry name" value="F-box-like_dom_sf"/>
</dbReference>
<organism evidence="1 2">
    <name type="scientific">Steccherinum ochraceum</name>
    <dbReference type="NCBI Taxonomy" id="92696"/>
    <lineage>
        <taxon>Eukaryota</taxon>
        <taxon>Fungi</taxon>
        <taxon>Dikarya</taxon>
        <taxon>Basidiomycota</taxon>
        <taxon>Agaricomycotina</taxon>
        <taxon>Agaricomycetes</taxon>
        <taxon>Polyporales</taxon>
        <taxon>Steccherinaceae</taxon>
        <taxon>Steccherinum</taxon>
    </lineage>
</organism>
<dbReference type="STRING" id="92696.A0A4R0RAQ0"/>
<gene>
    <name evidence="1" type="ORF">EIP91_006933</name>
</gene>
<reference evidence="1 2" key="1">
    <citation type="submission" date="2018-11" db="EMBL/GenBank/DDBJ databases">
        <title>Genome assembly of Steccherinum ochraceum LE-BIN_3174, the white-rot fungus of the Steccherinaceae family (The Residual Polyporoid clade, Polyporales, Basidiomycota).</title>
        <authorList>
            <person name="Fedorova T.V."/>
            <person name="Glazunova O.A."/>
            <person name="Landesman E.O."/>
            <person name="Moiseenko K.V."/>
            <person name="Psurtseva N.V."/>
            <person name="Savinova O.S."/>
            <person name="Shakhova N.V."/>
            <person name="Tyazhelova T.V."/>
            <person name="Vasina D.V."/>
        </authorList>
    </citation>
    <scope>NUCLEOTIDE SEQUENCE [LARGE SCALE GENOMIC DNA]</scope>
    <source>
        <strain evidence="1 2">LE-BIN_3174</strain>
    </source>
</reference>
<dbReference type="OrthoDB" id="28868at2759"/>